<evidence type="ECO:0000313" key="2">
    <source>
        <dbReference type="Proteomes" id="UP000049495"/>
    </source>
</evidence>
<dbReference type="EMBL" id="CCJV01000051">
    <property type="protein sequence ID" value="CDT09141.1"/>
    <property type="molecule type" value="Genomic_DNA"/>
</dbReference>
<comment type="caution">
    <text evidence="1">The sequence shown here is derived from an EMBL/GenBank/DDBJ whole genome shotgun (WGS) entry which is preliminary data.</text>
</comment>
<protein>
    <submittedName>
        <fullName evidence="1">Uncharacterized protein</fullName>
    </submittedName>
</protein>
<evidence type="ECO:0000313" key="1">
    <source>
        <dbReference type="EMBL" id="CDT09141.1"/>
    </source>
</evidence>
<reference evidence="2" key="1">
    <citation type="submission" date="2014-06" db="EMBL/GenBank/DDBJ databases">
        <authorList>
            <person name="Le Roux Frederique"/>
        </authorList>
    </citation>
    <scope>NUCLEOTIDE SEQUENCE [LARGE SCALE GENOMIC DNA]</scope>
    <source>
        <strain evidence="2">J5-5</strain>
    </source>
</reference>
<dbReference type="RefSeq" id="WP_132941112.1">
    <property type="nucleotide sequence ID" value="NZ_CAWQCV010000131.1"/>
</dbReference>
<gene>
    <name evidence="1" type="ORF">VCR5J5_1440085</name>
</gene>
<dbReference type="AlphaFoldDB" id="A0A822MUU3"/>
<proteinExistence type="predicted"/>
<organism evidence="1 2">
    <name type="scientific">Vibrio crassostreae</name>
    <dbReference type="NCBI Taxonomy" id="246167"/>
    <lineage>
        <taxon>Bacteria</taxon>
        <taxon>Pseudomonadati</taxon>
        <taxon>Pseudomonadota</taxon>
        <taxon>Gammaproteobacteria</taxon>
        <taxon>Vibrionales</taxon>
        <taxon>Vibrionaceae</taxon>
        <taxon>Vibrio</taxon>
    </lineage>
</organism>
<sequence length="141" mass="15993">MGTSTRQSHLLETMSTAGMHTDKAWRMVGLSSNSTAWLMYAYVGSRSDEDAFRKVVNTLANLVRSQKRDIPPRLSVKIAEMIIEQRLTGKSFSQRLCSVILSIPRSTYQRHEKGFKLIYTKLDAVISDWESEAVTVIESHL</sequence>
<dbReference type="Proteomes" id="UP000049495">
    <property type="component" value="Unassembled WGS sequence"/>
</dbReference>
<accession>A0A822MUU3</accession>
<name>A0A822MUU3_9VIBR</name>